<proteinExistence type="predicted"/>
<dbReference type="AlphaFoldDB" id="A0A6L8MUH1"/>
<dbReference type="Pfam" id="PF18813">
    <property type="entry name" value="PBECR4"/>
    <property type="match status" value="1"/>
</dbReference>
<sequence length="196" mass="23072">MESLLLSSARNYKKLLSKTYQIILGRKGQQTTLNLTFSEEHFVHLAGIHKLRGLSLPTRSKHEIYNLILKKTISEKLLTRSNGFTDICGRLRILEILRESFSSPTLSVRFTKLYPIKGSKIRWEYLLEFTFDNKIGYLFLDRQRDSKEPNQYIPVSTFEKSTRDYTMNQVRYTVLEIIEIDHQTKQSTTLYSRPKK</sequence>
<dbReference type="Proteomes" id="UP000483765">
    <property type="component" value="Unassembled WGS sequence"/>
</dbReference>
<evidence type="ECO:0000313" key="3">
    <source>
        <dbReference type="Proteomes" id="UP000483765"/>
    </source>
</evidence>
<feature type="domain" description="Phage-Barnase-EndoU-ColicinE5/D-RelE like nuclease 4" evidence="1">
    <location>
        <begin position="5"/>
        <end position="192"/>
    </location>
</feature>
<name>A0A6L8MUH1_STRSU</name>
<accession>A0A6L8MUH1</accession>
<dbReference type="EMBL" id="WNXH01000001">
    <property type="protein sequence ID" value="MYN68783.1"/>
    <property type="molecule type" value="Genomic_DNA"/>
</dbReference>
<gene>
    <name evidence="2" type="ORF">GLP18_00805</name>
</gene>
<organism evidence="2 3">
    <name type="scientific">Streptococcus suis</name>
    <dbReference type="NCBI Taxonomy" id="1307"/>
    <lineage>
        <taxon>Bacteria</taxon>
        <taxon>Bacillati</taxon>
        <taxon>Bacillota</taxon>
        <taxon>Bacilli</taxon>
        <taxon>Lactobacillales</taxon>
        <taxon>Streptococcaceae</taxon>
        <taxon>Streptococcus</taxon>
    </lineage>
</organism>
<dbReference type="RefSeq" id="WP_160863574.1">
    <property type="nucleotide sequence ID" value="NZ_WNXH01000001.1"/>
</dbReference>
<reference evidence="2 3" key="1">
    <citation type="submission" date="2019-11" db="EMBL/GenBank/DDBJ databases">
        <title>Divergent Streptococcus suis from cattle.</title>
        <authorList>
            <person name="Williamson C."/>
        </authorList>
    </citation>
    <scope>NUCLEOTIDE SEQUENCE [LARGE SCALE GENOMIC DNA]</scope>
    <source>
        <strain evidence="2 3">10-36905</strain>
    </source>
</reference>
<evidence type="ECO:0000259" key="1">
    <source>
        <dbReference type="Pfam" id="PF18813"/>
    </source>
</evidence>
<dbReference type="InterPro" id="IPR041420">
    <property type="entry name" value="PBECR4"/>
</dbReference>
<comment type="caution">
    <text evidence="2">The sequence shown here is derived from an EMBL/GenBank/DDBJ whole genome shotgun (WGS) entry which is preliminary data.</text>
</comment>
<evidence type="ECO:0000313" key="2">
    <source>
        <dbReference type="EMBL" id="MYN68783.1"/>
    </source>
</evidence>
<protein>
    <recommendedName>
        <fullName evidence="1">Phage-Barnase-EndoU-ColicinE5/D-RelE like nuclease 4 domain-containing protein</fullName>
    </recommendedName>
</protein>